<comment type="caution">
    <text evidence="3">The sequence shown here is derived from an EMBL/GenBank/DDBJ whole genome shotgun (WGS) entry which is preliminary data.</text>
</comment>
<sequence>MNPSLANFILKKTPDFILHPTKMADTKFTLNTGAKVPALGLGTWQSAPGEVTKAVSHALKVGYRHVDAAYIYGNEDEVGAGLKEGFDSGIKREDVFVTTKLWCTYHSRVEENLDKSLSKLGLDYVDLYLMHWPVPMNPKGNHETIPKLPDGSRDLDKSWSYIQTWKEMEKVLKTGKTKAIGVANFSVEYLEELLPQAEVVPAMNQIECHPYLAQHDVGDYCKEKGILITAYSPFGSTGGPLFQEKEIQEVAKKHDVTPGCVLLSYHIARGNCVIPKSVNPSRIEENMRIIKFDHSDLQALDHISKNHPPKRLIFPAFGLDLGFPDKKGATE</sequence>
<gene>
    <name evidence="3" type="ORF">AAFC00_006124</name>
</gene>
<dbReference type="SUPFAM" id="SSF51430">
    <property type="entry name" value="NAD(P)-linked oxidoreductase"/>
    <property type="match status" value="1"/>
</dbReference>
<dbReference type="RefSeq" id="XP_069197238.1">
    <property type="nucleotide sequence ID" value="XM_069346028.1"/>
</dbReference>
<protein>
    <recommendedName>
        <fullName evidence="2">NADP-dependent oxidoreductase domain-containing protein</fullName>
    </recommendedName>
</protein>
<keyword evidence="1" id="KW-0560">Oxidoreductase</keyword>
<evidence type="ECO:0000313" key="3">
    <source>
        <dbReference type="EMBL" id="KAL1297556.1"/>
    </source>
</evidence>
<evidence type="ECO:0000256" key="1">
    <source>
        <dbReference type="ARBA" id="ARBA00023002"/>
    </source>
</evidence>
<dbReference type="GeneID" id="95979823"/>
<feature type="domain" description="NADP-dependent oxidoreductase" evidence="2">
    <location>
        <begin position="39"/>
        <end position="303"/>
    </location>
</feature>
<dbReference type="InterPro" id="IPR020471">
    <property type="entry name" value="AKR"/>
</dbReference>
<dbReference type="Gene3D" id="3.20.20.100">
    <property type="entry name" value="NADP-dependent oxidoreductase domain"/>
    <property type="match status" value="1"/>
</dbReference>
<dbReference type="PANTHER" id="PTHR11732">
    <property type="entry name" value="ALDO/KETO REDUCTASE"/>
    <property type="match status" value="1"/>
</dbReference>
<dbReference type="InterPro" id="IPR018170">
    <property type="entry name" value="Aldo/ket_reductase_CS"/>
</dbReference>
<proteinExistence type="predicted"/>
<dbReference type="PRINTS" id="PR00069">
    <property type="entry name" value="ALDKETRDTASE"/>
</dbReference>
<dbReference type="InterPro" id="IPR036812">
    <property type="entry name" value="NAD(P)_OxRdtase_dom_sf"/>
</dbReference>
<evidence type="ECO:0000313" key="4">
    <source>
        <dbReference type="Proteomes" id="UP001562354"/>
    </source>
</evidence>
<name>A0ABR3P457_9PEZI</name>
<evidence type="ECO:0000259" key="2">
    <source>
        <dbReference type="Pfam" id="PF00248"/>
    </source>
</evidence>
<reference evidence="3 4" key="1">
    <citation type="submission" date="2024-07" db="EMBL/GenBank/DDBJ databases">
        <title>Draft sequence of the Neodothiora populina.</title>
        <authorList>
            <person name="Drown D.D."/>
            <person name="Schuette U.S."/>
            <person name="Buechlein A.B."/>
            <person name="Rusch D.R."/>
            <person name="Winton L.W."/>
            <person name="Adams G.A."/>
        </authorList>
    </citation>
    <scope>NUCLEOTIDE SEQUENCE [LARGE SCALE GENOMIC DNA]</scope>
    <source>
        <strain evidence="3 4">CPC 39397</strain>
    </source>
</reference>
<dbReference type="InterPro" id="IPR023210">
    <property type="entry name" value="NADP_OxRdtase_dom"/>
</dbReference>
<dbReference type="Proteomes" id="UP001562354">
    <property type="component" value="Unassembled WGS sequence"/>
</dbReference>
<dbReference type="PIRSF" id="PIRSF000097">
    <property type="entry name" value="AKR"/>
    <property type="match status" value="1"/>
</dbReference>
<dbReference type="EMBL" id="JBFMKM010000014">
    <property type="protein sequence ID" value="KAL1297556.1"/>
    <property type="molecule type" value="Genomic_DNA"/>
</dbReference>
<accession>A0ABR3P457</accession>
<keyword evidence="4" id="KW-1185">Reference proteome</keyword>
<dbReference type="PROSITE" id="PS00798">
    <property type="entry name" value="ALDOKETO_REDUCTASE_1"/>
    <property type="match status" value="1"/>
</dbReference>
<dbReference type="Pfam" id="PF00248">
    <property type="entry name" value="Aldo_ket_red"/>
    <property type="match status" value="1"/>
</dbReference>
<organism evidence="3 4">
    <name type="scientific">Neodothiora populina</name>
    <dbReference type="NCBI Taxonomy" id="2781224"/>
    <lineage>
        <taxon>Eukaryota</taxon>
        <taxon>Fungi</taxon>
        <taxon>Dikarya</taxon>
        <taxon>Ascomycota</taxon>
        <taxon>Pezizomycotina</taxon>
        <taxon>Dothideomycetes</taxon>
        <taxon>Dothideomycetidae</taxon>
        <taxon>Dothideales</taxon>
        <taxon>Dothioraceae</taxon>
        <taxon>Neodothiora</taxon>
    </lineage>
</organism>